<evidence type="ECO:0000256" key="3">
    <source>
        <dbReference type="ARBA" id="ARBA00022490"/>
    </source>
</evidence>
<comment type="catalytic activity">
    <reaction evidence="8 9">
        <text>a 6-O-methyl-2'-deoxyguanosine in DNA + L-cysteinyl-[protein] = S-methyl-L-cysteinyl-[protein] + a 2'-deoxyguanosine in DNA</text>
        <dbReference type="Rhea" id="RHEA:24000"/>
        <dbReference type="Rhea" id="RHEA-COMP:10131"/>
        <dbReference type="Rhea" id="RHEA-COMP:10132"/>
        <dbReference type="Rhea" id="RHEA-COMP:11367"/>
        <dbReference type="Rhea" id="RHEA-COMP:11368"/>
        <dbReference type="ChEBI" id="CHEBI:29950"/>
        <dbReference type="ChEBI" id="CHEBI:82612"/>
        <dbReference type="ChEBI" id="CHEBI:85445"/>
        <dbReference type="ChEBI" id="CHEBI:85448"/>
        <dbReference type="EC" id="2.1.1.63"/>
    </reaction>
</comment>
<evidence type="ECO:0000256" key="2">
    <source>
        <dbReference type="ARBA" id="ARBA00008711"/>
    </source>
</evidence>
<dbReference type="NCBIfam" id="TIGR00589">
    <property type="entry name" value="ogt"/>
    <property type="match status" value="1"/>
</dbReference>
<dbReference type="AlphaFoldDB" id="A0A2K9NCW2"/>
<evidence type="ECO:0000256" key="8">
    <source>
        <dbReference type="ARBA" id="ARBA00049348"/>
    </source>
</evidence>
<evidence type="ECO:0000256" key="6">
    <source>
        <dbReference type="ARBA" id="ARBA00022763"/>
    </source>
</evidence>
<dbReference type="InterPro" id="IPR023546">
    <property type="entry name" value="MGMT"/>
</dbReference>
<keyword evidence="7 9" id="KW-0234">DNA repair</keyword>
<evidence type="ECO:0000256" key="9">
    <source>
        <dbReference type="HAMAP-Rule" id="MF_00772"/>
    </source>
</evidence>
<feature type="domain" description="Methylated-DNA-[protein]-cysteine S-methyltransferase DNA binding" evidence="10">
    <location>
        <begin position="85"/>
        <end position="165"/>
    </location>
</feature>
<evidence type="ECO:0000259" key="11">
    <source>
        <dbReference type="Pfam" id="PF02870"/>
    </source>
</evidence>
<comment type="subcellular location">
    <subcellularLocation>
        <location evidence="9">Cytoplasm</location>
    </subcellularLocation>
</comment>
<keyword evidence="3 9" id="KW-0963">Cytoplasm</keyword>
<organism evidence="12 13">
    <name type="scientific">Niveispirillum cyanobacteriorum</name>
    <dbReference type="NCBI Taxonomy" id="1612173"/>
    <lineage>
        <taxon>Bacteria</taxon>
        <taxon>Pseudomonadati</taxon>
        <taxon>Pseudomonadota</taxon>
        <taxon>Alphaproteobacteria</taxon>
        <taxon>Rhodospirillales</taxon>
        <taxon>Azospirillaceae</taxon>
        <taxon>Niveispirillum</taxon>
    </lineage>
</organism>
<dbReference type="Gene3D" id="3.30.160.70">
    <property type="entry name" value="Methylated DNA-protein cysteine methyltransferase domain"/>
    <property type="match status" value="1"/>
</dbReference>
<dbReference type="InterPro" id="IPR036217">
    <property type="entry name" value="MethylDNA_cys_MeTrfase_DNAb"/>
</dbReference>
<dbReference type="GO" id="GO:0003908">
    <property type="term" value="F:methylated-DNA-[protein]-cysteine S-methyltransferase activity"/>
    <property type="evidence" value="ECO:0007669"/>
    <property type="project" value="UniProtKB-UniRule"/>
</dbReference>
<dbReference type="HAMAP" id="MF_00772">
    <property type="entry name" value="OGT"/>
    <property type="match status" value="1"/>
</dbReference>
<dbReference type="SUPFAM" id="SSF53155">
    <property type="entry name" value="Methylated DNA-protein cysteine methyltransferase domain"/>
    <property type="match status" value="1"/>
</dbReference>
<sequence>MRLTLSTLATPIGTTLIVTDGAGALRALDFEDYRPRMDRLLRRHYGALDLDDGPLPAPIAQALTAYFDGDLTAPDRLPTATNGTDFQRQVWAELRRLRPGEAVSYGTLSARIGRPAAVRAMGLANGANPIAIVVPCHRVIGADGSLTGYGGGLHRKEWLLRHEGVVIRS</sequence>
<evidence type="ECO:0000313" key="13">
    <source>
        <dbReference type="Proteomes" id="UP000234752"/>
    </source>
</evidence>
<dbReference type="InterPro" id="IPR036388">
    <property type="entry name" value="WH-like_DNA-bd_sf"/>
</dbReference>
<dbReference type="InterPro" id="IPR001497">
    <property type="entry name" value="MethylDNA_cys_MeTrfase_AS"/>
</dbReference>
<dbReference type="SUPFAM" id="SSF46767">
    <property type="entry name" value="Methylated DNA-protein cysteine methyltransferase, C-terminal domain"/>
    <property type="match status" value="1"/>
</dbReference>
<gene>
    <name evidence="12" type="ORF">C0V82_12420</name>
</gene>
<reference evidence="12 13" key="1">
    <citation type="submission" date="2017-12" db="EMBL/GenBank/DDBJ databases">
        <title>Genomes of bacteria within cyanobacterial aggregates.</title>
        <authorList>
            <person name="Cai H."/>
        </authorList>
    </citation>
    <scope>NUCLEOTIDE SEQUENCE [LARGE SCALE GENOMIC DNA]</scope>
    <source>
        <strain evidence="12 13">TH16</strain>
    </source>
</reference>
<evidence type="ECO:0000256" key="5">
    <source>
        <dbReference type="ARBA" id="ARBA00022679"/>
    </source>
</evidence>
<accession>A0A2K9NCW2</accession>
<dbReference type="GO" id="GO:0005737">
    <property type="term" value="C:cytoplasm"/>
    <property type="evidence" value="ECO:0007669"/>
    <property type="project" value="UniProtKB-SubCell"/>
</dbReference>
<feature type="active site" description="Nucleophile; methyl group acceptor" evidence="9">
    <location>
        <position position="136"/>
    </location>
</feature>
<comment type="function">
    <text evidence="9">Involved in the cellular defense against the biological effects of O6-methylguanine (O6-MeG) and O4-methylthymine (O4-MeT) in DNA. Repairs the methylated nucleobase in DNA by stoichiometrically transferring the methyl group to a cysteine residue in the enzyme. This is a suicide reaction: the enzyme is irreversibly inactivated.</text>
</comment>
<dbReference type="GO" id="GO:0006307">
    <property type="term" value="P:DNA alkylation repair"/>
    <property type="evidence" value="ECO:0007669"/>
    <property type="project" value="UniProtKB-UniRule"/>
</dbReference>
<dbReference type="RefSeq" id="WP_102112620.1">
    <property type="nucleotide sequence ID" value="NZ_BMGN01000008.1"/>
</dbReference>
<dbReference type="Proteomes" id="UP000234752">
    <property type="component" value="Chromosome eg_1"/>
</dbReference>
<evidence type="ECO:0000259" key="10">
    <source>
        <dbReference type="Pfam" id="PF01035"/>
    </source>
</evidence>
<comment type="catalytic activity">
    <reaction evidence="1 9">
        <text>a 4-O-methyl-thymidine in DNA + L-cysteinyl-[protein] = a thymidine in DNA + S-methyl-L-cysteinyl-[protein]</text>
        <dbReference type="Rhea" id="RHEA:53428"/>
        <dbReference type="Rhea" id="RHEA-COMP:10131"/>
        <dbReference type="Rhea" id="RHEA-COMP:10132"/>
        <dbReference type="Rhea" id="RHEA-COMP:13555"/>
        <dbReference type="Rhea" id="RHEA-COMP:13556"/>
        <dbReference type="ChEBI" id="CHEBI:29950"/>
        <dbReference type="ChEBI" id="CHEBI:82612"/>
        <dbReference type="ChEBI" id="CHEBI:137386"/>
        <dbReference type="ChEBI" id="CHEBI:137387"/>
        <dbReference type="EC" id="2.1.1.63"/>
    </reaction>
</comment>
<protein>
    <recommendedName>
        <fullName evidence="9">Methylated-DNA--protein-cysteine methyltransferase</fullName>
        <ecNumber evidence="9">2.1.1.63</ecNumber>
    </recommendedName>
    <alternativeName>
        <fullName evidence="9">6-O-methylguanine-DNA methyltransferase</fullName>
        <shortName evidence="9">MGMT</shortName>
    </alternativeName>
    <alternativeName>
        <fullName evidence="9">O-6-methylguanine-DNA-alkyltransferase</fullName>
    </alternativeName>
</protein>
<proteinExistence type="inferred from homology"/>
<dbReference type="Pfam" id="PF01035">
    <property type="entry name" value="DNA_binding_1"/>
    <property type="match status" value="1"/>
</dbReference>
<dbReference type="EC" id="2.1.1.63" evidence="9"/>
<dbReference type="PROSITE" id="PS00374">
    <property type="entry name" value="MGMT"/>
    <property type="match status" value="1"/>
</dbReference>
<comment type="similarity">
    <text evidence="2 9">Belongs to the MGMT family.</text>
</comment>
<dbReference type="GO" id="GO:0032259">
    <property type="term" value="P:methylation"/>
    <property type="evidence" value="ECO:0007669"/>
    <property type="project" value="UniProtKB-KW"/>
</dbReference>
<feature type="domain" description="Methylguanine DNA methyltransferase ribonuclease-like" evidence="11">
    <location>
        <begin position="6"/>
        <end position="79"/>
    </location>
</feature>
<keyword evidence="6 9" id="KW-0227">DNA damage</keyword>
<dbReference type="KEGG" id="ncb:C0V82_12420"/>
<dbReference type="InterPro" id="IPR014048">
    <property type="entry name" value="MethylDNA_cys_MeTrfase_DNA-bd"/>
</dbReference>
<keyword evidence="13" id="KW-1185">Reference proteome</keyword>
<evidence type="ECO:0000313" key="12">
    <source>
        <dbReference type="EMBL" id="AUN30958.1"/>
    </source>
</evidence>
<evidence type="ECO:0000256" key="7">
    <source>
        <dbReference type="ARBA" id="ARBA00023204"/>
    </source>
</evidence>
<keyword evidence="5 9" id="KW-0808">Transferase</keyword>
<dbReference type="PANTHER" id="PTHR10815">
    <property type="entry name" value="METHYLATED-DNA--PROTEIN-CYSTEINE METHYLTRANSFERASE"/>
    <property type="match status" value="1"/>
</dbReference>
<dbReference type="PANTHER" id="PTHR10815:SF5">
    <property type="entry name" value="METHYLATED-DNA--PROTEIN-CYSTEINE METHYLTRANSFERASE"/>
    <property type="match status" value="1"/>
</dbReference>
<dbReference type="OrthoDB" id="9802228at2"/>
<dbReference type="InterPro" id="IPR008332">
    <property type="entry name" value="MethylG_MeTrfase_N"/>
</dbReference>
<name>A0A2K9NCW2_9PROT</name>
<evidence type="ECO:0000256" key="1">
    <source>
        <dbReference type="ARBA" id="ARBA00001286"/>
    </source>
</evidence>
<dbReference type="Pfam" id="PF02870">
    <property type="entry name" value="Methyltransf_1N"/>
    <property type="match status" value="1"/>
</dbReference>
<dbReference type="InterPro" id="IPR036631">
    <property type="entry name" value="MGMT_N_sf"/>
</dbReference>
<dbReference type="Gene3D" id="1.10.10.10">
    <property type="entry name" value="Winged helix-like DNA-binding domain superfamily/Winged helix DNA-binding domain"/>
    <property type="match status" value="1"/>
</dbReference>
<dbReference type="CDD" id="cd06445">
    <property type="entry name" value="ATase"/>
    <property type="match status" value="1"/>
</dbReference>
<comment type="miscellaneous">
    <text evidence="9">This enzyme catalyzes only one turnover and therefore is not strictly catalytic. According to one definition, an enzyme is a biocatalyst that acts repeatedly and over many reaction cycles.</text>
</comment>
<dbReference type="FunFam" id="1.10.10.10:FF:000214">
    <property type="entry name" value="Methylated-DNA--protein-cysteine methyltransferase"/>
    <property type="match status" value="1"/>
</dbReference>
<dbReference type="EMBL" id="CP025611">
    <property type="protein sequence ID" value="AUN30958.1"/>
    <property type="molecule type" value="Genomic_DNA"/>
</dbReference>
<evidence type="ECO:0000256" key="4">
    <source>
        <dbReference type="ARBA" id="ARBA00022603"/>
    </source>
</evidence>
<keyword evidence="4 9" id="KW-0489">Methyltransferase</keyword>